<organism evidence="1 2">
    <name type="scientific">Amorphus orientalis</name>
    <dbReference type="NCBI Taxonomy" id="649198"/>
    <lineage>
        <taxon>Bacteria</taxon>
        <taxon>Pseudomonadati</taxon>
        <taxon>Pseudomonadota</taxon>
        <taxon>Alphaproteobacteria</taxon>
        <taxon>Hyphomicrobiales</taxon>
        <taxon>Amorphaceae</taxon>
        <taxon>Amorphus</taxon>
    </lineage>
</organism>
<name>A0AAE3VMV5_9HYPH</name>
<proteinExistence type="predicted"/>
<keyword evidence="2" id="KW-1185">Reference proteome</keyword>
<gene>
    <name evidence="1" type="ORF">J2S73_001275</name>
</gene>
<dbReference type="Pfam" id="PF06763">
    <property type="entry name" value="Minor_tail_Z"/>
    <property type="match status" value="1"/>
</dbReference>
<accession>A0AAE3VMV5</accession>
<sequence>MLSVRWSNIDGLVRYERALKVLGDKRMRAVENRVVNRTGDAARTQVRRQLPKQTGLKRKVIVEAVRVSRSDPSTLTYTMTAQGGEVALKFFGARETRRGVSAAPFGQRKIFEGAFMKAGWVWSKRVIKPNWNGQVFKRTGGTTRTGMDEFEKQKSGVFIPKEMVRGATKSAFERTVSSVMPRRFEHEIKRATGGAFS</sequence>
<reference evidence="1" key="1">
    <citation type="submission" date="2023-07" db="EMBL/GenBank/DDBJ databases">
        <title>Genomic Encyclopedia of Type Strains, Phase IV (KMG-IV): sequencing the most valuable type-strain genomes for metagenomic binning, comparative biology and taxonomic classification.</title>
        <authorList>
            <person name="Goeker M."/>
        </authorList>
    </citation>
    <scope>NUCLEOTIDE SEQUENCE</scope>
    <source>
        <strain evidence="1">DSM 21202</strain>
    </source>
</reference>
<evidence type="ECO:0000313" key="2">
    <source>
        <dbReference type="Proteomes" id="UP001229244"/>
    </source>
</evidence>
<comment type="caution">
    <text evidence="1">The sequence shown here is derived from an EMBL/GenBank/DDBJ whole genome shotgun (WGS) entry which is preliminary data.</text>
</comment>
<dbReference type="Proteomes" id="UP001229244">
    <property type="component" value="Unassembled WGS sequence"/>
</dbReference>
<dbReference type="InterPro" id="IPR010633">
    <property type="entry name" value="Phage_lambda_GpZ"/>
</dbReference>
<dbReference type="RefSeq" id="WP_306884623.1">
    <property type="nucleotide sequence ID" value="NZ_JAUSUL010000001.1"/>
</dbReference>
<dbReference type="AlphaFoldDB" id="A0AAE3VMV5"/>
<evidence type="ECO:0000313" key="1">
    <source>
        <dbReference type="EMBL" id="MDQ0314838.1"/>
    </source>
</evidence>
<protein>
    <submittedName>
        <fullName evidence="1">Uncharacterized protein</fullName>
    </submittedName>
</protein>
<dbReference type="EMBL" id="JAUSUL010000001">
    <property type="protein sequence ID" value="MDQ0314838.1"/>
    <property type="molecule type" value="Genomic_DNA"/>
</dbReference>